<dbReference type="SUPFAM" id="SSF53756">
    <property type="entry name" value="UDP-Glycosyltransferase/glycogen phosphorylase"/>
    <property type="match status" value="1"/>
</dbReference>
<reference evidence="2 3" key="1">
    <citation type="journal article" date="2016" name="Nat. Commun.">
        <title>Thousands of microbial genomes shed light on interconnected biogeochemical processes in an aquifer system.</title>
        <authorList>
            <person name="Anantharaman K."/>
            <person name="Brown C.T."/>
            <person name="Hug L.A."/>
            <person name="Sharon I."/>
            <person name="Castelle C.J."/>
            <person name="Probst A.J."/>
            <person name="Thomas B.C."/>
            <person name="Singh A."/>
            <person name="Wilkins M.J."/>
            <person name="Karaoz U."/>
            <person name="Brodie E.L."/>
            <person name="Williams K.H."/>
            <person name="Hubbard S.S."/>
            <person name="Banfield J.F."/>
        </authorList>
    </citation>
    <scope>NUCLEOTIDE SEQUENCE [LARGE SCALE GENOMIC DNA]</scope>
</reference>
<evidence type="ECO:0008006" key="4">
    <source>
        <dbReference type="Google" id="ProtNLM"/>
    </source>
</evidence>
<evidence type="ECO:0000256" key="1">
    <source>
        <dbReference type="ARBA" id="ARBA00022679"/>
    </source>
</evidence>
<gene>
    <name evidence="2" type="ORF">A3A74_08015</name>
</gene>
<dbReference type="Proteomes" id="UP000179270">
    <property type="component" value="Unassembled WGS sequence"/>
</dbReference>
<dbReference type="Gene3D" id="3.40.50.2000">
    <property type="entry name" value="Glycogen Phosphorylase B"/>
    <property type="match status" value="2"/>
</dbReference>
<dbReference type="EMBL" id="MGAF01000008">
    <property type="protein sequence ID" value="OGK42371.1"/>
    <property type="molecule type" value="Genomic_DNA"/>
</dbReference>
<evidence type="ECO:0000313" key="2">
    <source>
        <dbReference type="EMBL" id="OGK42371.1"/>
    </source>
</evidence>
<name>A0A1F7IG72_9BACT</name>
<organism evidence="2 3">
    <name type="scientific">Candidatus Roizmanbacteria bacterium RIFCSPLOWO2_01_FULL_35_13</name>
    <dbReference type="NCBI Taxonomy" id="1802055"/>
    <lineage>
        <taxon>Bacteria</taxon>
        <taxon>Candidatus Roizmaniibacteriota</taxon>
    </lineage>
</organism>
<accession>A0A1F7IG72</accession>
<dbReference type="CDD" id="cd03801">
    <property type="entry name" value="GT4_PimA-like"/>
    <property type="match status" value="1"/>
</dbReference>
<dbReference type="GO" id="GO:0016757">
    <property type="term" value="F:glycosyltransferase activity"/>
    <property type="evidence" value="ECO:0007669"/>
    <property type="project" value="TreeGrafter"/>
</dbReference>
<dbReference type="STRING" id="1802055.A3A74_08015"/>
<keyword evidence="1" id="KW-0808">Transferase</keyword>
<evidence type="ECO:0000313" key="3">
    <source>
        <dbReference type="Proteomes" id="UP000179270"/>
    </source>
</evidence>
<dbReference type="AlphaFoldDB" id="A0A1F7IG72"/>
<protein>
    <recommendedName>
        <fullName evidence="4">Glycosyltransferase subfamily 4-like N-terminal domain-containing protein</fullName>
    </recommendedName>
</protein>
<dbReference type="GO" id="GO:0009103">
    <property type="term" value="P:lipopolysaccharide biosynthetic process"/>
    <property type="evidence" value="ECO:0007669"/>
    <property type="project" value="TreeGrafter"/>
</dbReference>
<comment type="caution">
    <text evidence="2">The sequence shown here is derived from an EMBL/GenBank/DDBJ whole genome shotgun (WGS) entry which is preliminary data.</text>
</comment>
<sequence>MKILMLTPYLPYPPASGGQIRTLNLLKYLSKNNEITLIALYKNEKEKTYAKYLESYCKKIHLCKRAEKPWQIKNIFKSVFSLLPFLIVRNFSEEAKQTVEKLLQKEYYDVIHAETFYIMPHIPETKIPIFLLEQTLEYKVYQHFVDSLPFYLRSFFYFDILKLKYWERYYWKRAFLVGAVSETDRKLINSIESGIHPVVVPNGAGDEFIAFQLTKKDMSSPTALFVGNFAWLQNIEAASYLSRLILPKLIDNIPNFKLVIAGQRAKEKLKINSTSNLQIVDIDTDDVHLVKKTYETATIFIAPIFGPGGTRLKILAAMATGIPIISTNTGVSGLLAKDSYNVLIADTPEDFVIKIKKVLTDRKLYEKLRTNSYKLVNEVYNWKKISQKLQIVYESIKKHDTTPQSK</sequence>
<dbReference type="PANTHER" id="PTHR46401:SF2">
    <property type="entry name" value="GLYCOSYLTRANSFERASE WBBK-RELATED"/>
    <property type="match status" value="1"/>
</dbReference>
<dbReference type="Pfam" id="PF13692">
    <property type="entry name" value="Glyco_trans_1_4"/>
    <property type="match status" value="1"/>
</dbReference>
<dbReference type="PANTHER" id="PTHR46401">
    <property type="entry name" value="GLYCOSYLTRANSFERASE WBBK-RELATED"/>
    <property type="match status" value="1"/>
</dbReference>
<proteinExistence type="predicted"/>